<evidence type="ECO:0000313" key="1">
    <source>
        <dbReference type="EMBL" id="KAE9092848.1"/>
    </source>
</evidence>
<organism evidence="1 2">
    <name type="scientific">Phytophthora fragariae</name>
    <dbReference type="NCBI Taxonomy" id="53985"/>
    <lineage>
        <taxon>Eukaryota</taxon>
        <taxon>Sar</taxon>
        <taxon>Stramenopiles</taxon>
        <taxon>Oomycota</taxon>
        <taxon>Peronosporomycetes</taxon>
        <taxon>Peronosporales</taxon>
        <taxon>Peronosporaceae</taxon>
        <taxon>Phytophthora</taxon>
    </lineage>
</organism>
<name>A0A6A3RA21_9STRA</name>
<accession>A0A6A3RA21</accession>
<proteinExistence type="predicted"/>
<dbReference type="EMBL" id="QXFZ01001307">
    <property type="protein sequence ID" value="KAE9092848.1"/>
    <property type="molecule type" value="Genomic_DNA"/>
</dbReference>
<comment type="caution">
    <text evidence="1">The sequence shown here is derived from an EMBL/GenBank/DDBJ whole genome shotgun (WGS) entry which is preliminary data.</text>
</comment>
<protein>
    <submittedName>
        <fullName evidence="1">Uncharacterized protein</fullName>
    </submittedName>
</protein>
<evidence type="ECO:0000313" key="2">
    <source>
        <dbReference type="Proteomes" id="UP000441208"/>
    </source>
</evidence>
<reference evidence="1 2" key="1">
    <citation type="submission" date="2018-08" db="EMBL/GenBank/DDBJ databases">
        <title>Genomic investigation of the strawberry pathogen Phytophthora fragariae indicates pathogenicity is determined by transcriptional variation in three key races.</title>
        <authorList>
            <person name="Adams T.M."/>
            <person name="Armitage A.D."/>
            <person name="Sobczyk M.K."/>
            <person name="Bates H.J."/>
            <person name="Dunwell J.M."/>
            <person name="Nellist C.F."/>
            <person name="Harrison R.J."/>
        </authorList>
    </citation>
    <scope>NUCLEOTIDE SEQUENCE [LARGE SCALE GENOMIC DNA]</scope>
    <source>
        <strain evidence="1 2">NOV-71</strain>
    </source>
</reference>
<sequence>MRRRRSANGGVLFVAGEDGVLLAETKDGGWRRVAGGRRQQWTAEDYVRWRTADASVRPRMAEDCVRRKKTVG</sequence>
<dbReference type="Proteomes" id="UP000441208">
    <property type="component" value="Unassembled WGS sequence"/>
</dbReference>
<dbReference type="AlphaFoldDB" id="A0A6A3RA21"/>
<gene>
    <name evidence="1" type="ORF">PF007_g18327</name>
</gene>